<feature type="domain" description="DUF4131" evidence="9">
    <location>
        <begin position="93"/>
        <end position="247"/>
    </location>
</feature>
<keyword evidence="3 7" id="KW-0812">Transmembrane</keyword>
<keyword evidence="5 7" id="KW-0472">Membrane</keyword>
<dbReference type="EMBL" id="OBQD01000005">
    <property type="protein sequence ID" value="SOC38725.1"/>
    <property type="molecule type" value="Genomic_DNA"/>
</dbReference>
<evidence type="ECO:0000256" key="4">
    <source>
        <dbReference type="ARBA" id="ARBA00022989"/>
    </source>
</evidence>
<dbReference type="PANTHER" id="PTHR30619">
    <property type="entry name" value="DNA INTERNALIZATION/COMPETENCE PROTEIN COMEC/REC2"/>
    <property type="match status" value="1"/>
</dbReference>
<dbReference type="NCBIfam" id="TIGR00360">
    <property type="entry name" value="ComEC_N-term"/>
    <property type="match status" value="1"/>
</dbReference>
<organism evidence="10 11">
    <name type="scientific">Rhizobium subbaraonis</name>
    <dbReference type="NCBI Taxonomy" id="908946"/>
    <lineage>
        <taxon>Bacteria</taxon>
        <taxon>Pseudomonadati</taxon>
        <taxon>Pseudomonadota</taxon>
        <taxon>Alphaproteobacteria</taxon>
        <taxon>Hyphomicrobiales</taxon>
        <taxon>Rhizobiaceae</taxon>
        <taxon>Rhizobium/Agrobacterium group</taxon>
        <taxon>Rhizobium</taxon>
    </lineage>
</organism>
<gene>
    <name evidence="10" type="ORF">SAMN05892877_105232</name>
</gene>
<keyword evidence="11" id="KW-1185">Reference proteome</keyword>
<evidence type="ECO:0000256" key="2">
    <source>
        <dbReference type="ARBA" id="ARBA00022475"/>
    </source>
</evidence>
<feature type="transmembrane region" description="Helical" evidence="7">
    <location>
        <begin position="71"/>
        <end position="90"/>
    </location>
</feature>
<evidence type="ECO:0000256" key="5">
    <source>
        <dbReference type="ARBA" id="ARBA00023136"/>
    </source>
</evidence>
<feature type="transmembrane region" description="Helical" evidence="7">
    <location>
        <begin position="318"/>
        <end position="344"/>
    </location>
</feature>
<reference evidence="10 11" key="1">
    <citation type="submission" date="2017-08" db="EMBL/GenBank/DDBJ databases">
        <authorList>
            <person name="de Groot N.N."/>
        </authorList>
    </citation>
    <scope>NUCLEOTIDE SEQUENCE [LARGE SCALE GENOMIC DNA]</scope>
    <source>
        <strain evidence="10 11">JC85</strain>
    </source>
</reference>
<evidence type="ECO:0000256" key="7">
    <source>
        <dbReference type="SAM" id="Phobius"/>
    </source>
</evidence>
<name>A0A285U9Y9_9HYPH</name>
<dbReference type="InterPro" id="IPR052159">
    <property type="entry name" value="Competence_DNA_uptake"/>
</dbReference>
<feature type="transmembrane region" description="Helical" evidence="7">
    <location>
        <begin position="404"/>
        <end position="422"/>
    </location>
</feature>
<evidence type="ECO:0000313" key="10">
    <source>
        <dbReference type="EMBL" id="SOC38725.1"/>
    </source>
</evidence>
<evidence type="ECO:0000259" key="8">
    <source>
        <dbReference type="Pfam" id="PF03772"/>
    </source>
</evidence>
<evidence type="ECO:0000259" key="9">
    <source>
        <dbReference type="Pfam" id="PF13567"/>
    </source>
</evidence>
<dbReference type="InterPro" id="IPR025405">
    <property type="entry name" value="DUF4131"/>
</dbReference>
<feature type="transmembrane region" description="Helical" evidence="7">
    <location>
        <begin position="494"/>
        <end position="519"/>
    </location>
</feature>
<evidence type="ECO:0000256" key="1">
    <source>
        <dbReference type="ARBA" id="ARBA00004651"/>
    </source>
</evidence>
<dbReference type="PANTHER" id="PTHR30619:SF1">
    <property type="entry name" value="RECOMBINATION PROTEIN 2"/>
    <property type="match status" value="1"/>
</dbReference>
<dbReference type="OrthoDB" id="9790149at2"/>
<evidence type="ECO:0000313" key="11">
    <source>
        <dbReference type="Proteomes" id="UP000219167"/>
    </source>
</evidence>
<keyword evidence="4 7" id="KW-1133">Transmembrane helix</keyword>
<feature type="transmembrane region" description="Helical" evidence="7">
    <location>
        <begin position="562"/>
        <end position="580"/>
    </location>
</feature>
<proteinExistence type="predicted"/>
<dbReference type="Proteomes" id="UP000219167">
    <property type="component" value="Unassembled WGS sequence"/>
</dbReference>
<feature type="region of interest" description="Disordered" evidence="6">
    <location>
        <begin position="654"/>
        <end position="680"/>
    </location>
</feature>
<feature type="transmembrane region" description="Helical" evidence="7">
    <location>
        <begin position="356"/>
        <end position="374"/>
    </location>
</feature>
<dbReference type="RefSeq" id="WP_097138473.1">
    <property type="nucleotide sequence ID" value="NZ_OBQD01000005.1"/>
</dbReference>
<accession>A0A285U9Y9</accession>
<feature type="transmembrane region" description="Helical" evidence="7">
    <location>
        <begin position="465"/>
        <end position="488"/>
    </location>
</feature>
<dbReference type="GO" id="GO:0005886">
    <property type="term" value="C:plasma membrane"/>
    <property type="evidence" value="ECO:0007669"/>
    <property type="project" value="UniProtKB-SubCell"/>
</dbReference>
<comment type="subcellular location">
    <subcellularLocation>
        <location evidence="1">Cell membrane</location>
        <topology evidence="1">Multi-pass membrane protein</topology>
    </subcellularLocation>
</comment>
<protein>
    <submittedName>
        <fullName evidence="10">ComEC/Rec2-related protein</fullName>
    </submittedName>
</protein>
<dbReference type="AlphaFoldDB" id="A0A285U9Y9"/>
<feature type="transmembrane region" description="Helical" evidence="7">
    <location>
        <begin position="126"/>
        <end position="144"/>
    </location>
</feature>
<sequence length="831" mass="88348">MALGTATKAAHPVRIPVETPPAALPAIRQEDEPRVALAKRPGQAVRATKAALAVAFNAGSLGAAWRREREYGTGFLFVPLFVGAGAWIWYLYAPVPYLLVICFVTVGLASCLTWHRPGLLPMAIRLCFFLLFGLVLAAIESWRLSTVLLDQPVTTFVTGQVLSREADDRGRMRYRVALERTDDPVLRRPPNVVNLLARSPHEAIAIGARIAGRARLSPPSGPALPGLNDFAFDAYFAGTGAVGFFYGRPAALPPASAAGGGSLTTDASKMIAGWRNAITERIRGQIGGDAGAIAAALVTAEQRGISPDTVEALRQAGLAHVLAISGLNMVLAAGTFLVGARLLLALLPGVAERYPVKKIAAVGGLVMVTLYILISGGAISAIRSWLMIVVMLTAVLFDRVAISMRNIALSALIILAVTPSAVTGPGFQMSYAATVGLVAGYAAWRERSVHRERPSNPYLRLAEAGSTFFAGLLLSSLIGGAATFIYSVGHFHRIPAYGLVGNLVAMPIISIVVMPMAVIAMMLMPFGLDWLPLKIMGWGIDWMIAMAAWVSDWDGDIVTGRLPALAFILIALGGGLVCLFRTRLALLGLLPIAAGAGLAMADGPTPRPQLLVSEDAKLLALVSGDGAATNRPRPPGFVYDQWRRALRLSTHQPPRMMAEGTGDGQGESAPPPATAPGTRRNRLTDAELGLARKQIPAALAEAADERRFICRRAAWCAGVAQAGWRVVWIENPGFLGVACDSADIVVSPHYRGLEACRSGGRLITAGTLRRTGALEFSPVNETNPAVEGTAYAATQAVTALDRPWNRHRLYDWRTDQYADARDDATPIDSGE</sequence>
<feature type="domain" description="ComEC/Rec2-related protein" evidence="8">
    <location>
        <begin position="297"/>
        <end position="582"/>
    </location>
</feature>
<dbReference type="InterPro" id="IPR004477">
    <property type="entry name" value="ComEC_N"/>
</dbReference>
<dbReference type="Pfam" id="PF03772">
    <property type="entry name" value="Competence"/>
    <property type="match status" value="1"/>
</dbReference>
<evidence type="ECO:0000256" key="3">
    <source>
        <dbReference type="ARBA" id="ARBA00022692"/>
    </source>
</evidence>
<keyword evidence="2" id="KW-1003">Cell membrane</keyword>
<dbReference type="Pfam" id="PF13567">
    <property type="entry name" value="DUF4131"/>
    <property type="match status" value="1"/>
</dbReference>
<evidence type="ECO:0000256" key="6">
    <source>
        <dbReference type="SAM" id="MobiDB-lite"/>
    </source>
</evidence>